<dbReference type="InterPro" id="IPR003838">
    <property type="entry name" value="ABC3_permease_C"/>
</dbReference>
<keyword evidence="3 7" id="KW-0812">Transmembrane</keyword>
<dbReference type="PANTHER" id="PTHR30572">
    <property type="entry name" value="MEMBRANE COMPONENT OF TRANSPORTER-RELATED"/>
    <property type="match status" value="1"/>
</dbReference>
<dbReference type="AlphaFoldDB" id="A0A410Q8Z7"/>
<accession>A0A410Q8Z7</accession>
<feature type="transmembrane region" description="Helical" evidence="7">
    <location>
        <begin position="245"/>
        <end position="267"/>
    </location>
</feature>
<protein>
    <submittedName>
        <fullName evidence="9">ABC transporter permease</fullName>
    </submittedName>
</protein>
<evidence type="ECO:0000256" key="6">
    <source>
        <dbReference type="ARBA" id="ARBA00038076"/>
    </source>
</evidence>
<proteinExistence type="inferred from homology"/>
<evidence type="ECO:0000259" key="8">
    <source>
        <dbReference type="Pfam" id="PF02687"/>
    </source>
</evidence>
<feature type="transmembrane region" description="Helical" evidence="7">
    <location>
        <begin position="769"/>
        <end position="788"/>
    </location>
</feature>
<comment type="subcellular location">
    <subcellularLocation>
        <location evidence="1">Cell membrane</location>
        <topology evidence="1">Multi-pass membrane protein</topology>
    </subcellularLocation>
</comment>
<reference evidence="10" key="1">
    <citation type="submission" date="2019-01" db="EMBL/GenBank/DDBJ databases">
        <title>Draft genomes of a novel of Sporanaerobacter strains.</title>
        <authorList>
            <person name="Ma S."/>
        </authorList>
    </citation>
    <scope>NUCLEOTIDE SEQUENCE [LARGE SCALE GENOMIC DNA]</scope>
    <source>
        <strain evidence="10">NJN-17</strain>
    </source>
</reference>
<feature type="transmembrane region" description="Helical" evidence="7">
    <location>
        <begin position="415"/>
        <end position="436"/>
    </location>
</feature>
<feature type="domain" description="ABC3 transporter permease C-terminal" evidence="8">
    <location>
        <begin position="247"/>
        <end position="370"/>
    </location>
</feature>
<gene>
    <name evidence="9" type="ORF">EQM13_01975</name>
</gene>
<feature type="transmembrane region" description="Helical" evidence="7">
    <location>
        <begin position="342"/>
        <end position="361"/>
    </location>
</feature>
<dbReference type="GO" id="GO:0022857">
    <property type="term" value="F:transmembrane transporter activity"/>
    <property type="evidence" value="ECO:0007669"/>
    <property type="project" value="TreeGrafter"/>
</dbReference>
<evidence type="ECO:0000313" key="9">
    <source>
        <dbReference type="EMBL" id="QAT60426.1"/>
    </source>
</evidence>
<feature type="domain" description="ABC3 transporter permease C-terminal" evidence="8">
    <location>
        <begin position="720"/>
        <end position="838"/>
    </location>
</feature>
<feature type="transmembrane region" description="Helical" evidence="7">
    <location>
        <begin position="20"/>
        <end position="39"/>
    </location>
</feature>
<keyword evidence="5 7" id="KW-0472">Membrane</keyword>
<comment type="similarity">
    <text evidence="6">Belongs to the ABC-4 integral membrane protein family.</text>
</comment>
<evidence type="ECO:0000256" key="4">
    <source>
        <dbReference type="ARBA" id="ARBA00022989"/>
    </source>
</evidence>
<evidence type="ECO:0000256" key="2">
    <source>
        <dbReference type="ARBA" id="ARBA00022475"/>
    </source>
</evidence>
<sequence>MVESMKLSLKYIKKFSTRTFAISLSIILSMLLIVGVGILSQSAKVLEVEYLKYDNGNFHVVYSEINKKQLEEIRNTEGIKNIAVKSFYDGFNYNDILFISLNCVDENYLPINNSKIIKGRLPKNENEIALETWVISNLGIKPDLNQTIDVKLENRNERRQYKLVGIIEDIVRNKTAGVTEGIVGRSSEETNTNGLKAYVEFNENVNIMNSINNLSKKIGLDKDHIYKNKMLIDVLNQTGKIDRNMLFFSVLVSFVSAIVIYSIFNISMYQRIKDYGIIRAIGGTKAQIFKLILSELLIISSASIPIGILVGILSAKGLSSIFGKLFTEFEISNLKIIIPKEIILLAVVLVLILIIIISAWISSRVLKISPVEAISKNFKSNKKSTKSIFSVNVLSKFISFNKILSFKNIERDKKGALITVLSMTMGSILFMVSSYYGNIQQQQINEKLKIGKMYDDYKLVTNGNLDMNAGLSKDEVKKLKNLEGVREVVPYKTLYGRIFLDKDIIYQNFIEFLRDMNRKEEGAMIFIKKDEKSSKMVMVSTLWGLNDESLKNLDSKLLEGNVDLTKMKKKPVAILCTPFKGNRKIIDANVGDTIRVSFRKDGEPVKGFWTMEDEGEYVEQEFLIGGIITYDDFPTSDDYYSAYGLGADMIVSENIFDKLSGFKPYRIITVNKEKGYDNRRLEKKIISIARQGKGVTVRDFTTQRKEMNKYGETKMTFLYVISLVLFIISMFNIINNISYSLISRTGEFGMIRAVGLTNKEFRQMIRTEGILYGMVSSIFSLIIGISIEHRLYEYYIWSIENPRFILQWKTYILVVCVNILIGLLSTYFPSRKIKNMSIVESINSLK</sequence>
<organism evidence="9 10">
    <name type="scientific">Acidilutibacter cellobiosedens</name>
    <dbReference type="NCBI Taxonomy" id="2507161"/>
    <lineage>
        <taxon>Bacteria</taxon>
        <taxon>Bacillati</taxon>
        <taxon>Bacillota</taxon>
        <taxon>Tissierellia</taxon>
        <taxon>Tissierellales</taxon>
        <taxon>Acidilutibacteraceae</taxon>
        <taxon>Acidilutibacter</taxon>
    </lineage>
</organism>
<dbReference type="KEGG" id="spoa:EQM13_01975"/>
<evidence type="ECO:0000256" key="5">
    <source>
        <dbReference type="ARBA" id="ARBA00023136"/>
    </source>
</evidence>
<dbReference type="GO" id="GO:0005886">
    <property type="term" value="C:plasma membrane"/>
    <property type="evidence" value="ECO:0007669"/>
    <property type="project" value="UniProtKB-SubCell"/>
</dbReference>
<keyword evidence="10" id="KW-1185">Reference proteome</keyword>
<evidence type="ECO:0000313" key="10">
    <source>
        <dbReference type="Proteomes" id="UP000287969"/>
    </source>
</evidence>
<dbReference type="Proteomes" id="UP000287969">
    <property type="component" value="Chromosome"/>
</dbReference>
<dbReference type="EMBL" id="CP035282">
    <property type="protein sequence ID" value="QAT60426.1"/>
    <property type="molecule type" value="Genomic_DNA"/>
</dbReference>
<dbReference type="InterPro" id="IPR050250">
    <property type="entry name" value="Macrolide_Exporter_MacB"/>
</dbReference>
<feature type="transmembrane region" description="Helical" evidence="7">
    <location>
        <begin position="716"/>
        <end position="734"/>
    </location>
</feature>
<name>A0A410Q8Z7_9FIRM</name>
<dbReference type="PANTHER" id="PTHR30572:SF4">
    <property type="entry name" value="ABC TRANSPORTER PERMEASE YTRF"/>
    <property type="match status" value="1"/>
</dbReference>
<evidence type="ECO:0000256" key="1">
    <source>
        <dbReference type="ARBA" id="ARBA00004651"/>
    </source>
</evidence>
<keyword evidence="4 7" id="KW-1133">Transmembrane helix</keyword>
<evidence type="ECO:0000256" key="7">
    <source>
        <dbReference type="SAM" id="Phobius"/>
    </source>
</evidence>
<keyword evidence="2" id="KW-1003">Cell membrane</keyword>
<dbReference type="Pfam" id="PF02687">
    <property type="entry name" value="FtsX"/>
    <property type="match status" value="2"/>
</dbReference>
<feature type="transmembrane region" description="Helical" evidence="7">
    <location>
        <begin position="808"/>
        <end position="828"/>
    </location>
</feature>
<dbReference type="OrthoDB" id="1694171at2"/>
<feature type="transmembrane region" description="Helical" evidence="7">
    <location>
        <begin position="288"/>
        <end position="313"/>
    </location>
</feature>
<evidence type="ECO:0000256" key="3">
    <source>
        <dbReference type="ARBA" id="ARBA00022692"/>
    </source>
</evidence>